<dbReference type="InterPro" id="IPR029063">
    <property type="entry name" value="SAM-dependent_MTases_sf"/>
</dbReference>
<comment type="caution">
    <text evidence="1">The sequence shown here is derived from an EMBL/GenBank/DDBJ whole genome shotgun (WGS) entry which is preliminary data.</text>
</comment>
<dbReference type="Proteomes" id="UP000578091">
    <property type="component" value="Unassembled WGS sequence"/>
</dbReference>
<name>A0A853J8W6_9GAMM</name>
<keyword evidence="2" id="KW-1185">Reference proteome</keyword>
<evidence type="ECO:0000313" key="1">
    <source>
        <dbReference type="EMBL" id="NZA25305.1"/>
    </source>
</evidence>
<sequence>MMRIADISMRLHPDAEGIYTAAGSSEVSYATHGHEDCFGIEDRSFWFRHRNRCIASVVRNHPFPGGPFLDIGGGNGYVAQGLTAEGHEVLLLEPGPIGARNARLHRKLEHVACAKVEDAGFVPGSFGAIGMFDVIEHIEHDRAFLHDIAPLLMPGGRLYLAIPCHQWLWSRADEHAGHFRRYTRRSLHGLLEGLFDIDYLGYYFAPLVLPQYLLRALPYRLGFGRKGVLSMQAEHGAGEGIAVRAINVLLDAEARRIAADRQIRFGASALVAATLR</sequence>
<dbReference type="Gene3D" id="3.40.50.150">
    <property type="entry name" value="Vaccinia Virus protein VP39"/>
    <property type="match status" value="1"/>
</dbReference>
<dbReference type="GO" id="GO:0008168">
    <property type="term" value="F:methyltransferase activity"/>
    <property type="evidence" value="ECO:0007669"/>
    <property type="project" value="UniProtKB-KW"/>
</dbReference>
<dbReference type="EMBL" id="JACCKA010000024">
    <property type="protein sequence ID" value="NZA25305.1"/>
    <property type="molecule type" value="Genomic_DNA"/>
</dbReference>
<keyword evidence="1" id="KW-0808">Transferase</keyword>
<protein>
    <submittedName>
        <fullName evidence="1">Class I SAM-dependent methyltransferase</fullName>
    </submittedName>
</protein>
<dbReference type="CDD" id="cd02440">
    <property type="entry name" value="AdoMet_MTases"/>
    <property type="match status" value="1"/>
</dbReference>
<dbReference type="GO" id="GO:0032259">
    <property type="term" value="P:methylation"/>
    <property type="evidence" value="ECO:0007669"/>
    <property type="project" value="UniProtKB-KW"/>
</dbReference>
<dbReference type="RefSeq" id="WP_180677111.1">
    <property type="nucleotide sequence ID" value="NZ_JACCKA010000024.1"/>
</dbReference>
<dbReference type="SUPFAM" id="SSF53335">
    <property type="entry name" value="S-adenosyl-L-methionine-dependent methyltransferases"/>
    <property type="match status" value="1"/>
</dbReference>
<dbReference type="Pfam" id="PF13489">
    <property type="entry name" value="Methyltransf_23"/>
    <property type="match status" value="1"/>
</dbReference>
<proteinExistence type="predicted"/>
<reference evidence="1 2" key="1">
    <citation type="submission" date="2020-07" db="EMBL/GenBank/DDBJ databases">
        <title>Luteimonas sp. SJ-92.</title>
        <authorList>
            <person name="Huang X.-X."/>
            <person name="Xu L."/>
            <person name="Sun J.-Q."/>
        </authorList>
    </citation>
    <scope>NUCLEOTIDE SEQUENCE [LARGE SCALE GENOMIC DNA]</scope>
    <source>
        <strain evidence="1 2">SJ-92</strain>
    </source>
</reference>
<keyword evidence="1" id="KW-0489">Methyltransferase</keyword>
<accession>A0A853J8W6</accession>
<gene>
    <name evidence="1" type="ORF">H0E84_02830</name>
</gene>
<dbReference type="AlphaFoldDB" id="A0A853J8W6"/>
<evidence type="ECO:0000313" key="2">
    <source>
        <dbReference type="Proteomes" id="UP000578091"/>
    </source>
</evidence>
<organism evidence="1 2">
    <name type="scientific">Luteimonas salinisoli</name>
    <dbReference type="NCBI Taxonomy" id="2752307"/>
    <lineage>
        <taxon>Bacteria</taxon>
        <taxon>Pseudomonadati</taxon>
        <taxon>Pseudomonadota</taxon>
        <taxon>Gammaproteobacteria</taxon>
        <taxon>Lysobacterales</taxon>
        <taxon>Lysobacteraceae</taxon>
        <taxon>Luteimonas</taxon>
    </lineage>
</organism>